<comment type="caution">
    <text evidence="9">The sequence shown here is derived from an EMBL/GenBank/DDBJ whole genome shotgun (WGS) entry which is preliminary data.</text>
</comment>
<sequence length="109" mass="12168">MAGNLRSVTDETFADEVLQSRKPVLVDFWAEWCGPCRLVAPVLEALAAEHSDKITIVQLNVDESPRTAEAYDVRSIPTLNVYRNGKVVKTVIGAKPKSALEQDLREFLR</sequence>
<evidence type="ECO:0000256" key="5">
    <source>
        <dbReference type="ARBA" id="ARBA00023284"/>
    </source>
</evidence>
<protein>
    <recommendedName>
        <fullName evidence="6 7">Thioredoxin</fullName>
    </recommendedName>
</protein>
<reference evidence="9 10" key="1">
    <citation type="submission" date="2024-06" db="EMBL/GenBank/DDBJ databases">
        <title>The Natural Products Discovery Center: Release of the First 8490 Sequenced Strains for Exploring Actinobacteria Biosynthetic Diversity.</title>
        <authorList>
            <person name="Kalkreuter E."/>
            <person name="Kautsar S.A."/>
            <person name="Yang D."/>
            <person name="Bader C.D."/>
            <person name="Teijaro C.N."/>
            <person name="Fluegel L."/>
            <person name="Davis C.M."/>
            <person name="Simpson J.R."/>
            <person name="Lauterbach L."/>
            <person name="Steele A.D."/>
            <person name="Gui C."/>
            <person name="Meng S."/>
            <person name="Li G."/>
            <person name="Viehrig K."/>
            <person name="Ye F."/>
            <person name="Su P."/>
            <person name="Kiefer A.F."/>
            <person name="Nichols A."/>
            <person name="Cepeda A.J."/>
            <person name="Yan W."/>
            <person name="Fan B."/>
            <person name="Jiang Y."/>
            <person name="Adhikari A."/>
            <person name="Zheng C.-J."/>
            <person name="Schuster L."/>
            <person name="Cowan T.M."/>
            <person name="Smanski M.J."/>
            <person name="Chevrette M.G."/>
            <person name="De Carvalho L.P.S."/>
            <person name="Shen B."/>
        </authorList>
    </citation>
    <scope>NUCLEOTIDE SEQUENCE [LARGE SCALE GENOMIC DNA]</scope>
    <source>
        <strain evidence="9 10">NPDC000155</strain>
    </source>
</reference>
<dbReference type="RefSeq" id="WP_229912482.1">
    <property type="nucleotide sequence ID" value="NZ_BNBM01000028.1"/>
</dbReference>
<evidence type="ECO:0000256" key="2">
    <source>
        <dbReference type="ARBA" id="ARBA00022448"/>
    </source>
</evidence>
<dbReference type="InterPro" id="IPR013766">
    <property type="entry name" value="Thioredoxin_domain"/>
</dbReference>
<keyword evidence="5" id="KW-0676">Redox-active center</keyword>
<dbReference type="InterPro" id="IPR036249">
    <property type="entry name" value="Thioredoxin-like_sf"/>
</dbReference>
<dbReference type="PIRSF" id="PIRSF000077">
    <property type="entry name" value="Thioredoxin"/>
    <property type="match status" value="1"/>
</dbReference>
<dbReference type="Pfam" id="PF00085">
    <property type="entry name" value="Thioredoxin"/>
    <property type="match status" value="1"/>
</dbReference>
<evidence type="ECO:0000256" key="6">
    <source>
        <dbReference type="NCBIfam" id="TIGR01068"/>
    </source>
</evidence>
<keyword evidence="4" id="KW-1015">Disulfide bond</keyword>
<dbReference type="EMBL" id="JBEPFB010000037">
    <property type="protein sequence ID" value="MER7379732.1"/>
    <property type="molecule type" value="Genomic_DNA"/>
</dbReference>
<evidence type="ECO:0000313" key="9">
    <source>
        <dbReference type="EMBL" id="MER7379732.1"/>
    </source>
</evidence>
<dbReference type="InterPro" id="IPR017937">
    <property type="entry name" value="Thioredoxin_CS"/>
</dbReference>
<dbReference type="CDD" id="cd02947">
    <property type="entry name" value="TRX_family"/>
    <property type="match status" value="1"/>
</dbReference>
<comment type="similarity">
    <text evidence="1 7">Belongs to the thioredoxin family.</text>
</comment>
<dbReference type="Gene3D" id="3.40.30.10">
    <property type="entry name" value="Glutaredoxin"/>
    <property type="match status" value="1"/>
</dbReference>
<feature type="domain" description="Thioredoxin" evidence="8">
    <location>
        <begin position="1"/>
        <end position="109"/>
    </location>
</feature>
<evidence type="ECO:0000259" key="8">
    <source>
        <dbReference type="PROSITE" id="PS51352"/>
    </source>
</evidence>
<dbReference type="PROSITE" id="PS00194">
    <property type="entry name" value="THIOREDOXIN_1"/>
    <property type="match status" value="1"/>
</dbReference>
<evidence type="ECO:0000313" key="10">
    <source>
        <dbReference type="Proteomes" id="UP001486207"/>
    </source>
</evidence>
<gene>
    <name evidence="9" type="primary">trxA</name>
    <name evidence="9" type="ORF">ABT384_44840</name>
</gene>
<dbReference type="PANTHER" id="PTHR45663">
    <property type="entry name" value="GEO12009P1"/>
    <property type="match status" value="1"/>
</dbReference>
<dbReference type="SUPFAM" id="SSF52833">
    <property type="entry name" value="Thioredoxin-like"/>
    <property type="match status" value="1"/>
</dbReference>
<dbReference type="PRINTS" id="PR00421">
    <property type="entry name" value="THIOREDOXIN"/>
</dbReference>
<dbReference type="NCBIfam" id="TIGR01068">
    <property type="entry name" value="thioredoxin"/>
    <property type="match status" value="1"/>
</dbReference>
<dbReference type="PANTHER" id="PTHR45663:SF11">
    <property type="entry name" value="GEO12009P1"/>
    <property type="match status" value="1"/>
</dbReference>
<keyword evidence="3" id="KW-0249">Electron transport</keyword>
<dbReference type="InterPro" id="IPR005746">
    <property type="entry name" value="Thioredoxin"/>
</dbReference>
<evidence type="ECO:0000256" key="7">
    <source>
        <dbReference type="PIRNR" id="PIRNR000077"/>
    </source>
</evidence>
<keyword evidence="10" id="KW-1185">Reference proteome</keyword>
<organism evidence="9 10">
    <name type="scientific">Streptomyces lanatus</name>
    <dbReference type="NCBI Taxonomy" id="66900"/>
    <lineage>
        <taxon>Bacteria</taxon>
        <taxon>Bacillati</taxon>
        <taxon>Actinomycetota</taxon>
        <taxon>Actinomycetes</taxon>
        <taxon>Kitasatosporales</taxon>
        <taxon>Streptomycetaceae</taxon>
        <taxon>Streptomyces</taxon>
    </lineage>
</organism>
<keyword evidence="2" id="KW-0813">Transport</keyword>
<dbReference type="Proteomes" id="UP001486207">
    <property type="component" value="Unassembled WGS sequence"/>
</dbReference>
<dbReference type="PROSITE" id="PS51352">
    <property type="entry name" value="THIOREDOXIN_2"/>
    <property type="match status" value="1"/>
</dbReference>
<name>A0ABV1Y783_9ACTN</name>
<evidence type="ECO:0000256" key="1">
    <source>
        <dbReference type="ARBA" id="ARBA00008987"/>
    </source>
</evidence>
<accession>A0ABV1Y783</accession>
<proteinExistence type="inferred from homology"/>
<evidence type="ECO:0000256" key="4">
    <source>
        <dbReference type="ARBA" id="ARBA00023157"/>
    </source>
</evidence>
<evidence type="ECO:0000256" key="3">
    <source>
        <dbReference type="ARBA" id="ARBA00022982"/>
    </source>
</evidence>